<accession>A0A5A5TKY2</accession>
<dbReference type="AlphaFoldDB" id="A0A5A5TKY2"/>
<proteinExistence type="predicted"/>
<feature type="domain" description="Core-binding (CB)" evidence="3">
    <location>
        <begin position="1"/>
        <end position="43"/>
    </location>
</feature>
<evidence type="ECO:0000313" key="5">
    <source>
        <dbReference type="Proteomes" id="UP000322530"/>
    </source>
</evidence>
<dbReference type="EMBL" id="BIXY01000186">
    <property type="protein sequence ID" value="GCF11965.1"/>
    <property type="molecule type" value="Genomic_DNA"/>
</dbReference>
<comment type="caution">
    <text evidence="4">The sequence shown here is derived from an EMBL/GenBank/DDBJ whole genome shotgun (WGS) entry which is preliminary data.</text>
</comment>
<keyword evidence="5" id="KW-1185">Reference proteome</keyword>
<gene>
    <name evidence="4" type="ORF">KDI_55290</name>
</gene>
<evidence type="ECO:0000313" key="4">
    <source>
        <dbReference type="EMBL" id="GCF11965.1"/>
    </source>
</evidence>
<evidence type="ECO:0000256" key="2">
    <source>
        <dbReference type="PROSITE-ProRule" id="PRU01248"/>
    </source>
</evidence>
<dbReference type="InterPro" id="IPR010998">
    <property type="entry name" value="Integrase_recombinase_N"/>
</dbReference>
<dbReference type="Proteomes" id="UP000322530">
    <property type="component" value="Unassembled WGS sequence"/>
</dbReference>
<dbReference type="OrthoDB" id="9801717at2"/>
<reference evidence="4 5" key="1">
    <citation type="submission" date="2019-01" db="EMBL/GenBank/DDBJ databases">
        <title>Draft genome sequence of Dictyobacter sp. Uno17.</title>
        <authorList>
            <person name="Wang C.M."/>
            <person name="Zheng Y."/>
            <person name="Sakai Y."/>
            <person name="Abe K."/>
            <person name="Yokota A."/>
            <person name="Yabe S."/>
        </authorList>
    </citation>
    <scope>NUCLEOTIDE SEQUENCE [LARGE SCALE GENOMIC DNA]</scope>
    <source>
        <strain evidence="4 5">Uno17</strain>
    </source>
</reference>
<evidence type="ECO:0000256" key="1">
    <source>
        <dbReference type="ARBA" id="ARBA00023125"/>
    </source>
</evidence>
<organism evidence="4 5">
    <name type="scientific">Dictyobacter arantiisoli</name>
    <dbReference type="NCBI Taxonomy" id="2014874"/>
    <lineage>
        <taxon>Bacteria</taxon>
        <taxon>Bacillati</taxon>
        <taxon>Chloroflexota</taxon>
        <taxon>Ktedonobacteria</taxon>
        <taxon>Ktedonobacterales</taxon>
        <taxon>Dictyobacteraceae</taxon>
        <taxon>Dictyobacter</taxon>
    </lineage>
</organism>
<dbReference type="Gene3D" id="1.10.150.130">
    <property type="match status" value="1"/>
</dbReference>
<dbReference type="RefSeq" id="WP_149404753.1">
    <property type="nucleotide sequence ID" value="NZ_BIXY01000186.1"/>
</dbReference>
<dbReference type="SUPFAM" id="SSF56349">
    <property type="entry name" value="DNA breaking-rejoining enzymes"/>
    <property type="match status" value="1"/>
</dbReference>
<dbReference type="GO" id="GO:0003677">
    <property type="term" value="F:DNA binding"/>
    <property type="evidence" value="ECO:0007669"/>
    <property type="project" value="UniProtKB-UniRule"/>
</dbReference>
<name>A0A5A5TKY2_9CHLR</name>
<dbReference type="InterPro" id="IPR011010">
    <property type="entry name" value="DNA_brk_join_enz"/>
</dbReference>
<dbReference type="InterPro" id="IPR044068">
    <property type="entry name" value="CB"/>
</dbReference>
<keyword evidence="1 2" id="KW-0238">DNA-binding</keyword>
<sequence>MPQAITTPALTCYRTYLQKELHQKPNSVNRALISLKRYFGWAMQEQFISYDPSAPVKLVGEEEHAPRHLEDEEEQALVAAVTNEGTLRDRVLIVLLLHTGL</sequence>
<evidence type="ECO:0000259" key="3">
    <source>
        <dbReference type="PROSITE" id="PS51900"/>
    </source>
</evidence>
<protein>
    <recommendedName>
        <fullName evidence="3">Core-binding (CB) domain-containing protein</fullName>
    </recommendedName>
</protein>
<dbReference type="PROSITE" id="PS51900">
    <property type="entry name" value="CB"/>
    <property type="match status" value="1"/>
</dbReference>